<dbReference type="PANTHER" id="PTHR40265">
    <property type="entry name" value="BLL2707 PROTEIN"/>
    <property type="match status" value="1"/>
</dbReference>
<sequence>MPGVKGASPTLDAMRLDHLSYAAGPDGLESTARRIGALLGCEFLDGGVHPRFGTRNMVLPLADRTYLEIVEVLDHPASDKAPFGQAVRARSALGGGWLGWAVAVADIAVPEDRLGRAAAQGSRHRPDGVELRWKQIGINGLMADPQLPFFIQWEVGEELHPSNSADGAYSLACLEIAGDPQRVSEWLGESVEAPLEDVKVEWVAPHGTPGIIAVQVQTPQGLVRL</sequence>
<dbReference type="PANTHER" id="PTHR40265:SF1">
    <property type="entry name" value="GLYOXALASE-LIKE DOMAIN-CONTAINING PROTEIN"/>
    <property type="match status" value="1"/>
</dbReference>
<dbReference type="Gene3D" id="3.10.180.10">
    <property type="entry name" value="2,3-Dihydroxybiphenyl 1,2-Dioxygenase, domain 1"/>
    <property type="match status" value="1"/>
</dbReference>
<reference evidence="2" key="1">
    <citation type="submission" date="2020-05" db="EMBL/GenBank/DDBJ databases">
        <authorList>
            <person name="Chiriac C."/>
            <person name="Salcher M."/>
            <person name="Ghai R."/>
            <person name="Kavagutti S V."/>
        </authorList>
    </citation>
    <scope>NUCLEOTIDE SEQUENCE</scope>
</reference>
<protein>
    <submittedName>
        <fullName evidence="2">Unannotated protein</fullName>
    </submittedName>
</protein>
<feature type="domain" description="Glyoxalase-like" evidence="1">
    <location>
        <begin position="16"/>
        <end position="188"/>
    </location>
</feature>
<dbReference type="InterPro" id="IPR029068">
    <property type="entry name" value="Glyas_Bleomycin-R_OHBP_Dase"/>
</dbReference>
<evidence type="ECO:0000313" key="2">
    <source>
        <dbReference type="EMBL" id="CAB4754541.1"/>
    </source>
</evidence>
<dbReference type="InterPro" id="IPR025870">
    <property type="entry name" value="Glyoxalase-like_dom"/>
</dbReference>
<accession>A0A6J6U3S0</accession>
<gene>
    <name evidence="2" type="ORF">UFOPK2761_02210</name>
</gene>
<proteinExistence type="predicted"/>
<dbReference type="Pfam" id="PF13468">
    <property type="entry name" value="Glyoxalase_3"/>
    <property type="match status" value="1"/>
</dbReference>
<evidence type="ECO:0000259" key="1">
    <source>
        <dbReference type="Pfam" id="PF13468"/>
    </source>
</evidence>
<organism evidence="2">
    <name type="scientific">freshwater metagenome</name>
    <dbReference type="NCBI Taxonomy" id="449393"/>
    <lineage>
        <taxon>unclassified sequences</taxon>
        <taxon>metagenomes</taxon>
        <taxon>ecological metagenomes</taxon>
    </lineage>
</organism>
<dbReference type="AlphaFoldDB" id="A0A6J6U3S0"/>
<name>A0A6J6U3S0_9ZZZZ</name>
<dbReference type="EMBL" id="CAEZYQ010000017">
    <property type="protein sequence ID" value="CAB4754541.1"/>
    <property type="molecule type" value="Genomic_DNA"/>
</dbReference>